<dbReference type="InterPro" id="IPR051815">
    <property type="entry name" value="Molybdate_resp_trans_reg"/>
</dbReference>
<dbReference type="Pfam" id="PF00126">
    <property type="entry name" value="HTH_1"/>
    <property type="match status" value="1"/>
</dbReference>
<dbReference type="GO" id="GO:0003700">
    <property type="term" value="F:DNA-binding transcription factor activity"/>
    <property type="evidence" value="ECO:0007669"/>
    <property type="project" value="InterPro"/>
</dbReference>
<reference evidence="3 5" key="1">
    <citation type="submission" date="2014-12" db="EMBL/GenBank/DDBJ databases">
        <title>Draft genome sequences of 29 type strains of Enterococci.</title>
        <authorList>
            <person name="Zhong Z."/>
            <person name="Sun Z."/>
            <person name="Liu W."/>
            <person name="Zhang W."/>
            <person name="Zhang H."/>
        </authorList>
    </citation>
    <scope>NUCLEOTIDE SEQUENCE [LARGE SCALE GENOMIC DNA]</scope>
    <source>
        <strain evidence="3 5">DSM 22801</strain>
    </source>
</reference>
<evidence type="ECO:0000313" key="4">
    <source>
        <dbReference type="Proteomes" id="UP000065511"/>
    </source>
</evidence>
<feature type="domain" description="HTH lysR-type" evidence="1">
    <location>
        <begin position="28"/>
        <end position="74"/>
    </location>
</feature>
<dbReference type="EMBL" id="CP013614">
    <property type="protein sequence ID" value="ALS01125.1"/>
    <property type="molecule type" value="Genomic_DNA"/>
</dbReference>
<dbReference type="Proteomes" id="UP000065511">
    <property type="component" value="Chromosome"/>
</dbReference>
<dbReference type="Proteomes" id="UP000183039">
    <property type="component" value="Unassembled WGS sequence"/>
</dbReference>
<proteinExistence type="predicted"/>
<name>A0A0S3KA69_9ENTE</name>
<evidence type="ECO:0000313" key="2">
    <source>
        <dbReference type="EMBL" id="ALS01125.1"/>
    </source>
</evidence>
<reference evidence="2 4" key="2">
    <citation type="submission" date="2015-12" db="EMBL/GenBank/DDBJ databases">
        <authorList>
            <person name="Lauer A."/>
            <person name="Humrighouse B."/>
            <person name="Loparev V."/>
            <person name="Shewmaker P.L."/>
            <person name="Whitney A.M."/>
            <person name="McLaughlin R.W."/>
        </authorList>
    </citation>
    <scope>NUCLEOTIDE SEQUENCE [LARGE SCALE GENOMIC DNA]</scope>
    <source>
        <strain evidence="2 4">LMG 23085</strain>
    </source>
</reference>
<evidence type="ECO:0000313" key="3">
    <source>
        <dbReference type="EMBL" id="OJG92516.1"/>
    </source>
</evidence>
<organism evidence="3 5">
    <name type="scientific">Enterococcus silesiacus</name>
    <dbReference type="NCBI Taxonomy" id="332949"/>
    <lineage>
        <taxon>Bacteria</taxon>
        <taxon>Bacillati</taxon>
        <taxon>Bacillota</taxon>
        <taxon>Bacilli</taxon>
        <taxon>Lactobacillales</taxon>
        <taxon>Enterococcaceae</taxon>
        <taxon>Enterococcus</taxon>
    </lineage>
</organism>
<accession>A0A0S3KA69</accession>
<keyword evidence="4" id="KW-1185">Reference proteome</keyword>
<dbReference type="OrthoDB" id="285216at2"/>
<dbReference type="AlphaFoldDB" id="A0A0S3KA69"/>
<evidence type="ECO:0000313" key="5">
    <source>
        <dbReference type="Proteomes" id="UP000183039"/>
    </source>
</evidence>
<dbReference type="SUPFAM" id="SSF46785">
    <property type="entry name" value="Winged helix' DNA-binding domain"/>
    <property type="match status" value="1"/>
</dbReference>
<dbReference type="RefSeq" id="WP_071876909.1">
    <property type="nucleotide sequence ID" value="NZ_JXLC01000005.1"/>
</dbReference>
<sequence>MEEQKAFDYTLNLKLRTSRIFFGPGVVELLQRISQTGSLNTAAKQMKMSYNKAWRMIKKAEEELGYPLIDKSVGGSNGGGSTVTIHGKRLTAKFLLFQKKTYQITNQYFAEIFCDELNPETKEMEERG</sequence>
<protein>
    <submittedName>
        <fullName evidence="2">LysR family transcriptional regulator</fullName>
    </submittedName>
    <submittedName>
        <fullName evidence="3">ModE molybdate transport repressor domain-containing protein</fullName>
    </submittedName>
</protein>
<dbReference type="InterPro" id="IPR036390">
    <property type="entry name" value="WH_DNA-bd_sf"/>
</dbReference>
<dbReference type="PANTHER" id="PTHR30432:SF1">
    <property type="entry name" value="DNA-BINDING TRANSCRIPTIONAL DUAL REGULATOR MODE"/>
    <property type="match status" value="1"/>
</dbReference>
<gene>
    <name evidence="2" type="ORF">ATZ33_07010</name>
    <name evidence="3" type="ORF">RV15_GL002941</name>
</gene>
<dbReference type="InterPro" id="IPR036388">
    <property type="entry name" value="WH-like_DNA-bd_sf"/>
</dbReference>
<dbReference type="Gene3D" id="1.10.10.10">
    <property type="entry name" value="Winged helix-like DNA-binding domain superfamily/Winged helix DNA-binding domain"/>
    <property type="match status" value="1"/>
</dbReference>
<dbReference type="PANTHER" id="PTHR30432">
    <property type="entry name" value="TRANSCRIPTIONAL REGULATOR MODE"/>
    <property type="match status" value="1"/>
</dbReference>
<evidence type="ECO:0000259" key="1">
    <source>
        <dbReference type="Pfam" id="PF00126"/>
    </source>
</evidence>
<dbReference type="InterPro" id="IPR000847">
    <property type="entry name" value="LysR_HTH_N"/>
</dbReference>
<dbReference type="KEGG" id="ess:ATZ33_07010"/>
<dbReference type="EMBL" id="JXLC01000005">
    <property type="protein sequence ID" value="OJG92516.1"/>
    <property type="molecule type" value="Genomic_DNA"/>
</dbReference>